<protein>
    <recommendedName>
        <fullName evidence="5">Pentacotripeptide-repeat region of PRORP domain-containing protein</fullName>
    </recommendedName>
</protein>
<dbReference type="GO" id="GO:0009451">
    <property type="term" value="P:RNA modification"/>
    <property type="evidence" value="ECO:0007669"/>
    <property type="project" value="InterPro"/>
</dbReference>
<feature type="repeat" description="PPR" evidence="2">
    <location>
        <begin position="184"/>
        <end position="218"/>
    </location>
</feature>
<dbReference type="PANTHER" id="PTHR24015">
    <property type="entry name" value="OS07G0578800 PROTEIN-RELATED"/>
    <property type="match status" value="1"/>
</dbReference>
<name>A0A5C7IPP7_9ROSI</name>
<gene>
    <name evidence="3" type="ORF">EZV62_005964</name>
</gene>
<keyword evidence="4" id="KW-1185">Reference proteome</keyword>
<proteinExistence type="predicted"/>
<dbReference type="NCBIfam" id="TIGR00756">
    <property type="entry name" value="PPR"/>
    <property type="match status" value="4"/>
</dbReference>
<evidence type="ECO:0008006" key="5">
    <source>
        <dbReference type="Google" id="ProtNLM"/>
    </source>
</evidence>
<feature type="repeat" description="PPR" evidence="2">
    <location>
        <begin position="83"/>
        <end position="117"/>
    </location>
</feature>
<dbReference type="GO" id="GO:0003723">
    <property type="term" value="F:RNA binding"/>
    <property type="evidence" value="ECO:0007669"/>
    <property type="project" value="InterPro"/>
</dbReference>
<evidence type="ECO:0000256" key="1">
    <source>
        <dbReference type="ARBA" id="ARBA00022737"/>
    </source>
</evidence>
<keyword evidence="1" id="KW-0677">Repeat</keyword>
<dbReference type="FunFam" id="1.25.40.10:FF:000073">
    <property type="entry name" value="Pentatricopeptide repeat-containing protein chloroplastic"/>
    <property type="match status" value="1"/>
</dbReference>
<dbReference type="InterPro" id="IPR046960">
    <property type="entry name" value="PPR_At4g14850-like_plant"/>
</dbReference>
<organism evidence="3 4">
    <name type="scientific">Acer yangbiense</name>
    <dbReference type="NCBI Taxonomy" id="1000413"/>
    <lineage>
        <taxon>Eukaryota</taxon>
        <taxon>Viridiplantae</taxon>
        <taxon>Streptophyta</taxon>
        <taxon>Embryophyta</taxon>
        <taxon>Tracheophyta</taxon>
        <taxon>Spermatophyta</taxon>
        <taxon>Magnoliopsida</taxon>
        <taxon>eudicotyledons</taxon>
        <taxon>Gunneridae</taxon>
        <taxon>Pentapetalae</taxon>
        <taxon>rosids</taxon>
        <taxon>malvids</taxon>
        <taxon>Sapindales</taxon>
        <taxon>Sapindaceae</taxon>
        <taxon>Hippocastanoideae</taxon>
        <taxon>Acereae</taxon>
        <taxon>Acer</taxon>
    </lineage>
</organism>
<dbReference type="Pfam" id="PF01535">
    <property type="entry name" value="PPR"/>
    <property type="match status" value="2"/>
</dbReference>
<dbReference type="InterPro" id="IPR002885">
    <property type="entry name" value="PPR_rpt"/>
</dbReference>
<reference evidence="4" key="1">
    <citation type="journal article" date="2019" name="Gigascience">
        <title>De novo genome assembly of the endangered Acer yangbiense, a plant species with extremely small populations endemic to Yunnan Province, China.</title>
        <authorList>
            <person name="Yang J."/>
            <person name="Wariss H.M."/>
            <person name="Tao L."/>
            <person name="Zhang R."/>
            <person name="Yun Q."/>
            <person name="Hollingsworth P."/>
            <person name="Dao Z."/>
            <person name="Luo G."/>
            <person name="Guo H."/>
            <person name="Ma Y."/>
            <person name="Sun W."/>
        </authorList>
    </citation>
    <scope>NUCLEOTIDE SEQUENCE [LARGE SCALE GENOMIC DNA]</scope>
    <source>
        <strain evidence="4">cv. Malutang</strain>
    </source>
</reference>
<dbReference type="OrthoDB" id="1848122at2759"/>
<feature type="repeat" description="PPR" evidence="2">
    <location>
        <begin position="284"/>
        <end position="318"/>
    </location>
</feature>
<sequence length="793" mass="88706">MISQSVSKIVNRSEIHRLEEICSGVIKLCNSKSFKEGVCIHSPIIKLGFHDHLYMNNNLLSLYSKCFGVDNARQFFDEMPHRDVVSWTSVLSAYVKSGNHEQALELFDLMMFSGQYPNEFTLSNVLRSCSALGQFEYGTRIQSHIVKHGFVSNPVLGSALIDMYSKWGFTEEAYKLFAYMENGDTVSWTTMISSFVQARKWGQALRLYVRMIEVGVHPNEFTFVKLLATSCFHGLNYGKLVHGHMIVWGVKLNVVLKTALVDMYSRCQRMEDAIKVSNLTREYDVSLWTTIISGFIQNLKFREAVAAFHRMEVSGIAPNNYTYSSILNACSSIPSLDLGKQIHSRMIIAGLEDDVSVGNALVDMYMKCSDIIDYGLRVFRGINSPNVISWTSLIVGVVEHGFDREALHFFMEMQATGVQPHSFTLSSIIRACSRVKSLSQVSELHGYIIRTKADYNTAVGNALVDAYAGLGMIDNSWRVISMMSHRDAITYTSLATRLNQMGYHEMALNVIPRMYNDNVEMDGFSLASFVSASAAMASAETGKQLHCHSIKSGLHRWISVSNGLVDLYGKCGCLTDAHRAFQDINEPDAVSWNGLISGLVSNGCISSALSAFDDMRLAGIQPDSVTFLLVIFACSRGRLVDLGLEYFQSMTKVHDIEPQLDHCVRLVDLLGRAGRLEEAREVIETMSFKPNALIYKTLLGACNIHKNVPLGEDMARQGLKIDPSDPGIYRLLAHLYDNTGRSDLAEKTCQAMTERGLIKNPDKSRMEFKNKVHIFVAGHDENEVLEDNRCSFS</sequence>
<dbReference type="FunFam" id="1.25.40.10:FF:001093">
    <property type="entry name" value="Pentatricopeptide repeat-containing protein At2g34400"/>
    <property type="match status" value="1"/>
</dbReference>
<dbReference type="SUPFAM" id="SSF48452">
    <property type="entry name" value="TPR-like"/>
    <property type="match status" value="1"/>
</dbReference>
<dbReference type="FunFam" id="1.25.40.10:FF:000285">
    <property type="entry name" value="Pentatricopeptide repeat-containing protein, chloroplastic"/>
    <property type="match status" value="2"/>
</dbReference>
<dbReference type="Gene3D" id="1.25.40.10">
    <property type="entry name" value="Tetratricopeptide repeat domain"/>
    <property type="match status" value="6"/>
</dbReference>
<dbReference type="FunFam" id="1.25.40.10:FF:000227">
    <property type="entry name" value="Pentatricopeptide repeat-containing protein At3g13880"/>
    <property type="match status" value="1"/>
</dbReference>
<dbReference type="Proteomes" id="UP000323000">
    <property type="component" value="Chromosome 2"/>
</dbReference>
<comment type="caution">
    <text evidence="3">The sequence shown here is derived from an EMBL/GenBank/DDBJ whole genome shotgun (WGS) entry which is preliminary data.</text>
</comment>
<dbReference type="PANTHER" id="PTHR24015:SF1726">
    <property type="entry name" value="OS03G0861900 PROTEIN"/>
    <property type="match status" value="1"/>
</dbReference>
<evidence type="ECO:0000256" key="2">
    <source>
        <dbReference type="PROSITE-ProRule" id="PRU00708"/>
    </source>
</evidence>
<feature type="repeat" description="PPR" evidence="2">
    <location>
        <begin position="386"/>
        <end position="420"/>
    </location>
</feature>
<dbReference type="AlphaFoldDB" id="A0A5C7IPP7"/>
<evidence type="ECO:0000313" key="4">
    <source>
        <dbReference type="Proteomes" id="UP000323000"/>
    </source>
</evidence>
<feature type="repeat" description="PPR" evidence="2">
    <location>
        <begin position="588"/>
        <end position="622"/>
    </location>
</feature>
<evidence type="ECO:0000313" key="3">
    <source>
        <dbReference type="EMBL" id="TXG71029.1"/>
    </source>
</evidence>
<dbReference type="FunFam" id="1.25.40.10:FF:001224">
    <property type="entry name" value="Pentatricopeptide repeat-containing protein chloroplastic"/>
    <property type="match status" value="1"/>
</dbReference>
<dbReference type="InterPro" id="IPR011990">
    <property type="entry name" value="TPR-like_helical_dom_sf"/>
</dbReference>
<dbReference type="Pfam" id="PF13041">
    <property type="entry name" value="PPR_2"/>
    <property type="match status" value="5"/>
</dbReference>
<dbReference type="EMBL" id="VAHF01000002">
    <property type="protein sequence ID" value="TXG71029.1"/>
    <property type="molecule type" value="Genomic_DNA"/>
</dbReference>
<accession>A0A5C7IPP7</accession>
<dbReference type="PROSITE" id="PS51375">
    <property type="entry name" value="PPR"/>
    <property type="match status" value="5"/>
</dbReference>